<dbReference type="Pfam" id="PF05857">
    <property type="entry name" value="TraX"/>
    <property type="match status" value="1"/>
</dbReference>
<gene>
    <name evidence="2" type="ORF">LBUCD034_2149</name>
</gene>
<feature type="transmembrane region" description="Helical" evidence="1">
    <location>
        <begin position="200"/>
        <end position="218"/>
    </location>
</feature>
<dbReference type="STRING" id="1071400.LBUCD034_2149"/>
<keyword evidence="1" id="KW-0812">Transmembrane</keyword>
<sequence length="273" mass="31324">MRSDLIESTVKRGWGITNFDIKVLGIILMFIDHVHEMFNGIGVPNWVDWFGRPVATIFFFLSVEGFIHTHNQKRYLSRLLVGFWVMQIGNLIIQHFFKLGSFGLINNIFGDLFIGVLTMYGLQTISQGHQNHQAAKIWEGILIIALPLIFAGLTLLTMGQGGNSIAFRIVTLLPSPLIAENGFILYLGPLMYLLRKNRNWQMLAVVAVAILSTGFNFSSMFTTNFQWLMFLAIIPMYLYNGQLGRSMKGFFYAFYPLHIWLLYILAWFMGVRY</sequence>
<dbReference type="eggNOG" id="ENOG5031X62">
    <property type="taxonomic scope" value="Bacteria"/>
</dbReference>
<feature type="transmembrane region" description="Helical" evidence="1">
    <location>
        <begin position="165"/>
        <end position="188"/>
    </location>
</feature>
<protein>
    <submittedName>
        <fullName evidence="2">TraX family protein</fullName>
    </submittedName>
</protein>
<evidence type="ECO:0000313" key="3">
    <source>
        <dbReference type="Proteomes" id="UP000007332"/>
    </source>
</evidence>
<organism evidence="2 3">
    <name type="scientific">Lentilactobacillus buchneri subsp. silagei CD034</name>
    <dbReference type="NCBI Taxonomy" id="1071400"/>
    <lineage>
        <taxon>Bacteria</taxon>
        <taxon>Bacillati</taxon>
        <taxon>Bacillota</taxon>
        <taxon>Bacilli</taxon>
        <taxon>Lactobacillales</taxon>
        <taxon>Lactobacillaceae</taxon>
        <taxon>Lentilactobacillus</taxon>
        <taxon>Lentilactobacillus buchneri subsp. silagei</taxon>
    </lineage>
</organism>
<reference evidence="2 3" key="1">
    <citation type="journal article" date="2012" name="J. Biotechnol.">
        <title>Insights into the completely annotated genome of Lactobacillus buchneri CD034, a strain isolated from stable grass silage.</title>
        <authorList>
            <person name="Heinl S."/>
            <person name="Wibberg D."/>
            <person name="Eikmeyer F."/>
            <person name="Szczepanowski R."/>
            <person name="Blom J."/>
            <person name="Linke B."/>
            <person name="Goesmann A."/>
            <person name="Grabherr R."/>
            <person name="Schwab H."/>
            <person name="Puhler A."/>
            <person name="Schluter A."/>
        </authorList>
    </citation>
    <scope>NUCLEOTIDE SEQUENCE [LARGE SCALE GENOMIC DNA]</scope>
    <source>
        <strain evidence="2 3">CD034</strain>
    </source>
</reference>
<dbReference type="Proteomes" id="UP000007332">
    <property type="component" value="Chromosome"/>
</dbReference>
<feature type="transmembrane region" description="Helical" evidence="1">
    <location>
        <begin position="50"/>
        <end position="67"/>
    </location>
</feature>
<dbReference type="KEGG" id="lbn:LBUCD034_2149"/>
<evidence type="ECO:0000256" key="1">
    <source>
        <dbReference type="SAM" id="Phobius"/>
    </source>
</evidence>
<evidence type="ECO:0000313" key="2">
    <source>
        <dbReference type="EMBL" id="AFS01129.1"/>
    </source>
</evidence>
<feature type="transmembrane region" description="Helical" evidence="1">
    <location>
        <begin position="12"/>
        <end position="30"/>
    </location>
</feature>
<dbReference type="GeneID" id="72460758"/>
<keyword evidence="1" id="KW-0472">Membrane</keyword>
<dbReference type="PATRIC" id="fig|1071400.3.peg.2064"/>
<dbReference type="InterPro" id="IPR008875">
    <property type="entry name" value="TraX"/>
</dbReference>
<dbReference type="HOGENOM" id="CLU_074054_3_0_9"/>
<feature type="transmembrane region" description="Helical" evidence="1">
    <location>
        <begin position="252"/>
        <end position="270"/>
    </location>
</feature>
<feature type="transmembrane region" description="Helical" evidence="1">
    <location>
        <begin position="103"/>
        <end position="125"/>
    </location>
</feature>
<keyword evidence="1" id="KW-1133">Transmembrane helix</keyword>
<name>J9W460_LENBU</name>
<feature type="transmembrane region" description="Helical" evidence="1">
    <location>
        <begin position="137"/>
        <end position="159"/>
    </location>
</feature>
<dbReference type="AlphaFoldDB" id="J9W460"/>
<proteinExistence type="predicted"/>
<dbReference type="EMBL" id="CP003043">
    <property type="protein sequence ID" value="AFS01129.1"/>
    <property type="molecule type" value="Genomic_DNA"/>
</dbReference>
<accession>J9W460</accession>
<dbReference type="RefSeq" id="WP_014940607.1">
    <property type="nucleotide sequence ID" value="NC_018610.1"/>
</dbReference>
<feature type="transmembrane region" description="Helical" evidence="1">
    <location>
        <begin position="79"/>
        <end position="97"/>
    </location>
</feature>
<keyword evidence="3" id="KW-1185">Reference proteome</keyword>